<accession>A0A4Y8VQ99</accession>
<reference evidence="2 3" key="1">
    <citation type="submission" date="2019-02" db="EMBL/GenBank/DDBJ databases">
        <title>Draft Genome Sequence of the Prevotella sp. BCRC 81118, Isolated from Human Feces.</title>
        <authorList>
            <person name="Huang C.-H."/>
        </authorList>
    </citation>
    <scope>NUCLEOTIDE SEQUENCE [LARGE SCALE GENOMIC DNA]</scope>
    <source>
        <strain evidence="2 3">BCRC 81118</strain>
    </source>
</reference>
<organism evidence="2 3">
    <name type="scientific">Segatella hominis</name>
    <dbReference type="NCBI Taxonomy" id="2518605"/>
    <lineage>
        <taxon>Bacteria</taxon>
        <taxon>Pseudomonadati</taxon>
        <taxon>Bacteroidota</taxon>
        <taxon>Bacteroidia</taxon>
        <taxon>Bacteroidales</taxon>
        <taxon>Prevotellaceae</taxon>
        <taxon>Segatella</taxon>
    </lineage>
</organism>
<gene>
    <name evidence="2" type="ORF">EXN75_05250</name>
</gene>
<keyword evidence="1" id="KW-0732">Signal</keyword>
<dbReference type="Proteomes" id="UP000297872">
    <property type="component" value="Unassembled WGS sequence"/>
</dbReference>
<dbReference type="GeneID" id="302994702"/>
<dbReference type="EMBL" id="SGVY01000010">
    <property type="protein sequence ID" value="TFH82744.1"/>
    <property type="molecule type" value="Genomic_DNA"/>
</dbReference>
<dbReference type="AlphaFoldDB" id="A0A4Y8VQ99"/>
<feature type="signal peptide" evidence="1">
    <location>
        <begin position="1"/>
        <end position="19"/>
    </location>
</feature>
<comment type="caution">
    <text evidence="2">The sequence shown here is derived from an EMBL/GenBank/DDBJ whole genome shotgun (WGS) entry which is preliminary data.</text>
</comment>
<protein>
    <submittedName>
        <fullName evidence="2">Uncharacterized protein</fullName>
    </submittedName>
</protein>
<dbReference type="RefSeq" id="WP_134843025.1">
    <property type="nucleotide sequence ID" value="NZ_SGVY01000010.1"/>
</dbReference>
<feature type="chain" id="PRO_5021395819" evidence="1">
    <location>
        <begin position="20"/>
        <end position="157"/>
    </location>
</feature>
<proteinExistence type="predicted"/>
<keyword evidence="3" id="KW-1185">Reference proteome</keyword>
<evidence type="ECO:0000256" key="1">
    <source>
        <dbReference type="SAM" id="SignalP"/>
    </source>
</evidence>
<evidence type="ECO:0000313" key="2">
    <source>
        <dbReference type="EMBL" id="TFH82744.1"/>
    </source>
</evidence>
<evidence type="ECO:0000313" key="3">
    <source>
        <dbReference type="Proteomes" id="UP000297872"/>
    </source>
</evidence>
<sequence length="157" mass="17525">MKQIVLSLILMFVALYAHASRKSVDALLLHSKFGNITIMLDEQPVITFGANELVVKTHMNVVRYPASEVLKFTYVDANSTNIIALEKENVRIALDDNFISIYNLPLQDKVMIYSVDGKLLASSKVDSHGKVRMKIPAKTNSVFLVKTLSLTFKIGKP</sequence>
<name>A0A4Y8VQ99_9BACT</name>